<keyword evidence="3" id="KW-1185">Reference proteome</keyword>
<dbReference type="EMBL" id="JFKA01000001">
    <property type="protein sequence ID" value="OSQ40970.1"/>
    <property type="molecule type" value="Genomic_DNA"/>
</dbReference>
<dbReference type="CDD" id="cd08241">
    <property type="entry name" value="QOR1"/>
    <property type="match status" value="1"/>
</dbReference>
<dbReference type="SMART" id="SM00829">
    <property type="entry name" value="PKS_ER"/>
    <property type="match status" value="1"/>
</dbReference>
<dbReference type="SUPFAM" id="SSF50129">
    <property type="entry name" value="GroES-like"/>
    <property type="match status" value="1"/>
</dbReference>
<evidence type="ECO:0000259" key="1">
    <source>
        <dbReference type="SMART" id="SM00829"/>
    </source>
</evidence>
<dbReference type="Proteomes" id="UP000193391">
    <property type="component" value="Unassembled WGS sequence"/>
</dbReference>
<gene>
    <name evidence="2" type="ORF">TMES_02395</name>
</gene>
<dbReference type="GO" id="GO:0016491">
    <property type="term" value="F:oxidoreductase activity"/>
    <property type="evidence" value="ECO:0007669"/>
    <property type="project" value="InterPro"/>
</dbReference>
<dbReference type="Gene3D" id="3.40.50.720">
    <property type="entry name" value="NAD(P)-binding Rossmann-like Domain"/>
    <property type="match status" value="1"/>
</dbReference>
<proteinExistence type="predicted"/>
<dbReference type="InterPro" id="IPR013149">
    <property type="entry name" value="ADH-like_C"/>
</dbReference>
<protein>
    <submittedName>
        <fullName evidence="2">Zinc-binding dehydrogenase</fullName>
    </submittedName>
</protein>
<evidence type="ECO:0000313" key="2">
    <source>
        <dbReference type="EMBL" id="OSQ40970.1"/>
    </source>
</evidence>
<dbReference type="STRING" id="1293891.TMES_02395"/>
<dbReference type="Gene3D" id="3.90.180.10">
    <property type="entry name" value="Medium-chain alcohol dehydrogenases, catalytic domain"/>
    <property type="match status" value="1"/>
</dbReference>
<reference evidence="2 3" key="1">
    <citation type="submission" date="2014-03" db="EMBL/GenBank/DDBJ databases">
        <title>The draft genome sequence of Thalassospira mesophila JCM 18969.</title>
        <authorList>
            <person name="Lai Q."/>
            <person name="Shao Z."/>
        </authorList>
    </citation>
    <scope>NUCLEOTIDE SEQUENCE [LARGE SCALE GENOMIC DNA]</scope>
    <source>
        <strain evidence="2 3">JCM 18969</strain>
    </source>
</reference>
<dbReference type="Pfam" id="PF08240">
    <property type="entry name" value="ADH_N"/>
    <property type="match status" value="1"/>
</dbReference>
<dbReference type="InterPro" id="IPR013154">
    <property type="entry name" value="ADH-like_N"/>
</dbReference>
<dbReference type="PANTHER" id="PTHR43677:SF4">
    <property type="entry name" value="QUINONE OXIDOREDUCTASE-LIKE PROTEIN 2"/>
    <property type="match status" value="1"/>
</dbReference>
<dbReference type="InterPro" id="IPR011032">
    <property type="entry name" value="GroES-like_sf"/>
</dbReference>
<evidence type="ECO:0000313" key="3">
    <source>
        <dbReference type="Proteomes" id="UP000193391"/>
    </source>
</evidence>
<dbReference type="InterPro" id="IPR020843">
    <property type="entry name" value="ER"/>
</dbReference>
<dbReference type="PANTHER" id="PTHR43677">
    <property type="entry name" value="SHORT-CHAIN DEHYDROGENASE/REDUCTASE"/>
    <property type="match status" value="1"/>
</dbReference>
<dbReference type="AlphaFoldDB" id="A0A1Y2L5Y6"/>
<dbReference type="OrthoDB" id="4190732at2"/>
<feature type="domain" description="Enoyl reductase (ER)" evidence="1">
    <location>
        <begin position="10"/>
        <end position="324"/>
    </location>
</feature>
<sequence>MRAMMCEKLGSEPVMRTVDDPVAGPDQVVIDIYACGVNFADTLIIAGKYQHRPDVPFIPGFEIAGIVCAVGDGVDPAIIGQRVMAMAAHGGFAEKIALPADRIIPIPDGVSFADAAAFQITYGTSWFALKYRAAVRAGEVVLVHGAAGGVGVTAVECAKVLGASVIATAGGPEKCEIARQHGADFVIDYKAENIADAVRDICQRHDWHAGVDVVYDPVGGDVFNQSLRCVAPGARLLVIGFASGDIPQIPANILLVKNISVLGFYFGAYLDQNPETARDGMADLLHNLAMGHITPSVSRRFDLADVPQAFAALRNRSATNKMVVMCRDAAD</sequence>
<dbReference type="InterPro" id="IPR036291">
    <property type="entry name" value="NAD(P)-bd_dom_sf"/>
</dbReference>
<comment type="caution">
    <text evidence="2">The sequence shown here is derived from an EMBL/GenBank/DDBJ whole genome shotgun (WGS) entry which is preliminary data.</text>
</comment>
<dbReference type="SUPFAM" id="SSF51735">
    <property type="entry name" value="NAD(P)-binding Rossmann-fold domains"/>
    <property type="match status" value="1"/>
</dbReference>
<dbReference type="Pfam" id="PF00107">
    <property type="entry name" value="ADH_zinc_N"/>
    <property type="match status" value="1"/>
</dbReference>
<accession>A0A1Y2L5Y6</accession>
<organism evidence="2 3">
    <name type="scientific">Thalassospira mesophila</name>
    <dbReference type="NCBI Taxonomy" id="1293891"/>
    <lineage>
        <taxon>Bacteria</taxon>
        <taxon>Pseudomonadati</taxon>
        <taxon>Pseudomonadota</taxon>
        <taxon>Alphaproteobacteria</taxon>
        <taxon>Rhodospirillales</taxon>
        <taxon>Thalassospiraceae</taxon>
        <taxon>Thalassospira</taxon>
    </lineage>
</organism>
<name>A0A1Y2L5Y6_9PROT</name>
<dbReference type="InterPro" id="IPR051397">
    <property type="entry name" value="Zn-ADH-like_protein"/>
</dbReference>